<proteinExistence type="predicted"/>
<reference evidence="10" key="1">
    <citation type="submission" date="2021-12" db="EMBL/GenBank/DDBJ databases">
        <authorList>
            <person name="King R."/>
        </authorList>
    </citation>
    <scope>NUCLEOTIDE SEQUENCE</scope>
</reference>
<keyword evidence="6" id="KW-0675">Receptor</keyword>
<evidence type="ECO:0000256" key="4">
    <source>
        <dbReference type="ARBA" id="ARBA00022989"/>
    </source>
</evidence>
<evidence type="ECO:0000256" key="3">
    <source>
        <dbReference type="ARBA" id="ARBA00022692"/>
    </source>
</evidence>
<feature type="signal peptide" evidence="9">
    <location>
        <begin position="1"/>
        <end position="20"/>
    </location>
</feature>
<keyword evidence="11" id="KW-1185">Reference proteome</keyword>
<keyword evidence="7" id="KW-0325">Glycoprotein</keyword>
<evidence type="ECO:0000256" key="9">
    <source>
        <dbReference type="SAM" id="SignalP"/>
    </source>
</evidence>
<dbReference type="EMBL" id="OV121132">
    <property type="protein sequence ID" value="CAH0545829.1"/>
    <property type="molecule type" value="Genomic_DNA"/>
</dbReference>
<gene>
    <name evidence="10" type="ORF">MELIAE_LOCUS129</name>
</gene>
<dbReference type="Proteomes" id="UP001154078">
    <property type="component" value="Chromosome 1"/>
</dbReference>
<organism evidence="10 11">
    <name type="scientific">Brassicogethes aeneus</name>
    <name type="common">Rape pollen beetle</name>
    <name type="synonym">Meligethes aeneus</name>
    <dbReference type="NCBI Taxonomy" id="1431903"/>
    <lineage>
        <taxon>Eukaryota</taxon>
        <taxon>Metazoa</taxon>
        <taxon>Ecdysozoa</taxon>
        <taxon>Arthropoda</taxon>
        <taxon>Hexapoda</taxon>
        <taxon>Insecta</taxon>
        <taxon>Pterygota</taxon>
        <taxon>Neoptera</taxon>
        <taxon>Endopterygota</taxon>
        <taxon>Coleoptera</taxon>
        <taxon>Polyphaga</taxon>
        <taxon>Cucujiformia</taxon>
        <taxon>Nitidulidae</taxon>
        <taxon>Meligethinae</taxon>
        <taxon>Brassicogethes</taxon>
    </lineage>
</organism>
<keyword evidence="3 8" id="KW-0812">Transmembrane</keyword>
<sequence>MFEICVLCLFVLIKSQIVLKEDEEFTTNNLMVYKDFKKILYRNFITFKIYGDSDCGYKVDWFIKNCKYPVRTGFTKPLILETSISVLFLSELASLNLYVNKINVHDYVFCVLCPKLNNEPNLQETLAKFWNYKILNFVFIYRDTGFQFLTYNPFQNATIYLNQSKALFPEKLVNLHHHKFNVGAYIDFPKNVKKNNKWVGADFNLLYKYVKVRNATYEIFETTQTNLTKLLQQKIVDFTFVPSFVLLENSAFALISYPVTMDNVVIVVPRPKIIFGATFSNAFVQFAVLFMLPLILTITAKLLSKNVKFFDLLFRLYSPLVLQSIKTLDKQKKTIRILIFSLIVFALITSITYQDGLKVQLLKPKYVGDIKTINELRDSGLKINIKDKLISSIPTTYGLNKQLIPSVYSQIYDKIFNKSVYEAFILPNSKASALFKHDGAKMAKKYNYINEYLVPGFNVSKLGTGGHKKKSRNKK</sequence>
<keyword evidence="9" id="KW-0732">Signal</keyword>
<feature type="transmembrane region" description="Helical" evidence="8">
    <location>
        <begin position="282"/>
        <end position="303"/>
    </location>
</feature>
<evidence type="ECO:0000256" key="8">
    <source>
        <dbReference type="SAM" id="Phobius"/>
    </source>
</evidence>
<feature type="transmembrane region" description="Helical" evidence="8">
    <location>
        <begin position="335"/>
        <end position="353"/>
    </location>
</feature>
<dbReference type="AlphaFoldDB" id="A0A9P0APW0"/>
<keyword evidence="5 8" id="KW-0472">Membrane</keyword>
<feature type="chain" id="PRO_5040210228" evidence="9">
    <location>
        <begin position="21"/>
        <end position="475"/>
    </location>
</feature>
<dbReference type="Gene3D" id="3.40.190.10">
    <property type="entry name" value="Periplasmic binding protein-like II"/>
    <property type="match status" value="1"/>
</dbReference>
<dbReference type="OrthoDB" id="6819047at2759"/>
<dbReference type="SUPFAM" id="SSF53850">
    <property type="entry name" value="Periplasmic binding protein-like II"/>
    <property type="match status" value="1"/>
</dbReference>
<dbReference type="InterPro" id="IPR052192">
    <property type="entry name" value="Insect_Ionotropic_Sensory_Rcpt"/>
</dbReference>
<evidence type="ECO:0000313" key="10">
    <source>
        <dbReference type="EMBL" id="CAH0545829.1"/>
    </source>
</evidence>
<protein>
    <submittedName>
        <fullName evidence="10">Uncharacterized protein</fullName>
    </submittedName>
</protein>
<evidence type="ECO:0000256" key="2">
    <source>
        <dbReference type="ARBA" id="ARBA00022475"/>
    </source>
</evidence>
<name>A0A9P0APW0_BRAAE</name>
<comment type="subcellular location">
    <subcellularLocation>
        <location evidence="1">Cell membrane</location>
        <topology evidence="1">Multi-pass membrane protein</topology>
    </subcellularLocation>
</comment>
<dbReference type="GO" id="GO:0005886">
    <property type="term" value="C:plasma membrane"/>
    <property type="evidence" value="ECO:0007669"/>
    <property type="project" value="UniProtKB-SubCell"/>
</dbReference>
<dbReference type="PANTHER" id="PTHR42643">
    <property type="entry name" value="IONOTROPIC RECEPTOR 20A-RELATED"/>
    <property type="match status" value="1"/>
</dbReference>
<evidence type="ECO:0000256" key="1">
    <source>
        <dbReference type="ARBA" id="ARBA00004651"/>
    </source>
</evidence>
<accession>A0A9P0APW0</accession>
<evidence type="ECO:0000313" key="11">
    <source>
        <dbReference type="Proteomes" id="UP001154078"/>
    </source>
</evidence>
<dbReference type="PANTHER" id="PTHR42643:SF35">
    <property type="entry name" value="IONOTROPIC RECEPTOR 68A, ISOFORM A"/>
    <property type="match status" value="1"/>
</dbReference>
<evidence type="ECO:0000256" key="5">
    <source>
        <dbReference type="ARBA" id="ARBA00023136"/>
    </source>
</evidence>
<evidence type="ECO:0000256" key="7">
    <source>
        <dbReference type="ARBA" id="ARBA00023180"/>
    </source>
</evidence>
<evidence type="ECO:0000256" key="6">
    <source>
        <dbReference type="ARBA" id="ARBA00023170"/>
    </source>
</evidence>
<keyword evidence="4 8" id="KW-1133">Transmembrane helix</keyword>
<keyword evidence="2" id="KW-1003">Cell membrane</keyword>